<dbReference type="InterPro" id="IPR005145">
    <property type="entry name" value="Sua5_C"/>
</dbReference>
<evidence type="ECO:0000256" key="11">
    <source>
        <dbReference type="ARBA" id="ARBA00029774"/>
    </source>
</evidence>
<evidence type="ECO:0000313" key="15">
    <source>
        <dbReference type="EMBL" id="GAA5077952.1"/>
    </source>
</evidence>
<dbReference type="NCBIfam" id="TIGR00057">
    <property type="entry name" value="L-threonylcarbamoyladenylate synthase"/>
    <property type="match status" value="1"/>
</dbReference>
<dbReference type="InterPro" id="IPR010923">
    <property type="entry name" value="T(6)A37_SUA5"/>
</dbReference>
<dbReference type="PANTHER" id="PTHR17490:SF16">
    <property type="entry name" value="THREONYLCARBAMOYL-AMP SYNTHASE"/>
    <property type="match status" value="1"/>
</dbReference>
<evidence type="ECO:0000256" key="2">
    <source>
        <dbReference type="ARBA" id="ARBA00007663"/>
    </source>
</evidence>
<proteinExistence type="inferred from homology"/>
<keyword evidence="16" id="KW-1185">Reference proteome</keyword>
<dbReference type="Gene3D" id="3.40.50.11030">
    <property type="entry name" value="Threonylcarbamoyl-AMP synthase, C-terminal domain"/>
    <property type="match status" value="1"/>
</dbReference>
<keyword evidence="10 13" id="KW-0067">ATP-binding</keyword>
<evidence type="ECO:0000256" key="5">
    <source>
        <dbReference type="ARBA" id="ARBA00022490"/>
    </source>
</evidence>
<keyword evidence="8 13" id="KW-0548">Nucleotidyltransferase</keyword>
<organism evidence="15 16">
    <name type="scientific">[Roseibacterium] beibuensis</name>
    <dbReference type="NCBI Taxonomy" id="1193142"/>
    <lineage>
        <taxon>Bacteria</taxon>
        <taxon>Pseudomonadati</taxon>
        <taxon>Pseudomonadota</taxon>
        <taxon>Alphaproteobacteria</taxon>
        <taxon>Rhodobacterales</taxon>
        <taxon>Roseobacteraceae</taxon>
        <taxon>Roseicyclus</taxon>
    </lineage>
</organism>
<dbReference type="Gene3D" id="3.90.870.10">
    <property type="entry name" value="DHBP synthase"/>
    <property type="match status" value="1"/>
</dbReference>
<comment type="catalytic activity">
    <reaction evidence="12 13">
        <text>L-threonine + hydrogencarbonate + ATP = L-threonylcarbamoyladenylate + diphosphate + H2O</text>
        <dbReference type="Rhea" id="RHEA:36407"/>
        <dbReference type="ChEBI" id="CHEBI:15377"/>
        <dbReference type="ChEBI" id="CHEBI:17544"/>
        <dbReference type="ChEBI" id="CHEBI:30616"/>
        <dbReference type="ChEBI" id="CHEBI:33019"/>
        <dbReference type="ChEBI" id="CHEBI:57926"/>
        <dbReference type="ChEBI" id="CHEBI:73682"/>
        <dbReference type="EC" id="2.7.7.87"/>
    </reaction>
</comment>
<dbReference type="InterPro" id="IPR038385">
    <property type="entry name" value="Sua5/YwlC_C"/>
</dbReference>
<evidence type="ECO:0000313" key="16">
    <source>
        <dbReference type="Proteomes" id="UP001499910"/>
    </source>
</evidence>
<keyword evidence="5 13" id="KW-0963">Cytoplasm</keyword>
<comment type="similarity">
    <text evidence="2 13">Belongs to the SUA5 family.</text>
</comment>
<comment type="caution">
    <text evidence="15">The sequence shown here is derived from an EMBL/GenBank/DDBJ whole genome shotgun (WGS) entry which is preliminary data.</text>
</comment>
<dbReference type="Pfam" id="PF01300">
    <property type="entry name" value="Sua5_yciO_yrdC"/>
    <property type="match status" value="1"/>
</dbReference>
<evidence type="ECO:0000256" key="10">
    <source>
        <dbReference type="ARBA" id="ARBA00022840"/>
    </source>
</evidence>
<evidence type="ECO:0000256" key="1">
    <source>
        <dbReference type="ARBA" id="ARBA00004496"/>
    </source>
</evidence>
<dbReference type="SUPFAM" id="SSF55821">
    <property type="entry name" value="YrdC/RibB"/>
    <property type="match status" value="1"/>
</dbReference>
<dbReference type="PROSITE" id="PS51163">
    <property type="entry name" value="YRDC"/>
    <property type="match status" value="1"/>
</dbReference>
<protein>
    <recommendedName>
        <fullName evidence="4 13">Threonylcarbamoyl-AMP synthase</fullName>
        <shortName evidence="13">TC-AMP synthase</shortName>
        <ecNumber evidence="3 13">2.7.7.87</ecNumber>
    </recommendedName>
    <alternativeName>
        <fullName evidence="11 13">L-threonylcarbamoyladenylate synthase</fullName>
    </alternativeName>
</protein>
<keyword evidence="7 13" id="KW-0819">tRNA processing</keyword>
<keyword evidence="9 13" id="KW-0547">Nucleotide-binding</keyword>
<evidence type="ECO:0000256" key="3">
    <source>
        <dbReference type="ARBA" id="ARBA00012584"/>
    </source>
</evidence>
<evidence type="ECO:0000256" key="9">
    <source>
        <dbReference type="ARBA" id="ARBA00022741"/>
    </source>
</evidence>
<accession>A0ABP9LKA9</accession>
<dbReference type="Pfam" id="PF03481">
    <property type="entry name" value="Sua5_C"/>
    <property type="match status" value="1"/>
</dbReference>
<dbReference type="Proteomes" id="UP001499910">
    <property type="component" value="Unassembled WGS sequence"/>
</dbReference>
<dbReference type="InterPro" id="IPR006070">
    <property type="entry name" value="Sua5-like_dom"/>
</dbReference>
<feature type="domain" description="YrdC-like" evidence="14">
    <location>
        <begin position="13"/>
        <end position="200"/>
    </location>
</feature>
<comment type="function">
    <text evidence="13">Required for the formation of a threonylcarbamoyl group on adenosine at position 37 (t(6)A37) in tRNAs that read codons beginning with adenine.</text>
</comment>
<sequence>MSAKTPTRLEPDEPGIAEAARLLGEGGLVALPTETVYGLAADARNDRAVARIYEAKGRPSFNPLIVHLPDLAAVEEIAELPGAARDLAAAFWPGPMTLVLPLREGAGLSPLVTAGLPTVALRLPAHPAMRAVLEAFGGPVAAPSANPSGRISATRAEHVIAGLGHRVDAVLDAGPCAVGVESTILAPGETGLRLLREGGLTRENVEAVAGPVTEDVTPGKVEAPGQLSSHYAPGVPVRLGGNAEAEEVGIGFGPGTADLNLSETGDLVEAAARLFDILHEADALAAARGAGAIRVADVPDEGLGRAINDRLRRAAAPRD</sequence>
<dbReference type="InterPro" id="IPR017945">
    <property type="entry name" value="DHBP_synth_RibB-like_a/b_dom"/>
</dbReference>
<comment type="subcellular location">
    <subcellularLocation>
        <location evidence="1 13">Cytoplasm</location>
    </subcellularLocation>
</comment>
<evidence type="ECO:0000259" key="14">
    <source>
        <dbReference type="PROSITE" id="PS51163"/>
    </source>
</evidence>
<evidence type="ECO:0000256" key="8">
    <source>
        <dbReference type="ARBA" id="ARBA00022695"/>
    </source>
</evidence>
<keyword evidence="6 13" id="KW-0808">Transferase</keyword>
<gene>
    <name evidence="15" type="ORF">GCM10023209_28740</name>
</gene>
<dbReference type="EC" id="2.7.7.87" evidence="3 13"/>
<dbReference type="RefSeq" id="WP_259549413.1">
    <property type="nucleotide sequence ID" value="NZ_BAABHW010000004.1"/>
</dbReference>
<dbReference type="PANTHER" id="PTHR17490">
    <property type="entry name" value="SUA5"/>
    <property type="match status" value="1"/>
</dbReference>
<reference evidence="16" key="1">
    <citation type="journal article" date="2019" name="Int. J. Syst. Evol. Microbiol.">
        <title>The Global Catalogue of Microorganisms (GCM) 10K type strain sequencing project: providing services to taxonomists for standard genome sequencing and annotation.</title>
        <authorList>
            <consortium name="The Broad Institute Genomics Platform"/>
            <consortium name="The Broad Institute Genome Sequencing Center for Infectious Disease"/>
            <person name="Wu L."/>
            <person name="Ma J."/>
        </authorList>
    </citation>
    <scope>NUCLEOTIDE SEQUENCE [LARGE SCALE GENOMIC DNA]</scope>
    <source>
        <strain evidence="16">JCM 18015</strain>
    </source>
</reference>
<evidence type="ECO:0000256" key="7">
    <source>
        <dbReference type="ARBA" id="ARBA00022694"/>
    </source>
</evidence>
<evidence type="ECO:0000256" key="12">
    <source>
        <dbReference type="ARBA" id="ARBA00048366"/>
    </source>
</evidence>
<name>A0ABP9LKA9_9RHOB</name>
<evidence type="ECO:0000256" key="4">
    <source>
        <dbReference type="ARBA" id="ARBA00015492"/>
    </source>
</evidence>
<evidence type="ECO:0000256" key="13">
    <source>
        <dbReference type="PIRNR" id="PIRNR004930"/>
    </source>
</evidence>
<dbReference type="PIRSF" id="PIRSF004930">
    <property type="entry name" value="Tln_factor_SUA5"/>
    <property type="match status" value="1"/>
</dbReference>
<dbReference type="EMBL" id="BAABHW010000004">
    <property type="protein sequence ID" value="GAA5077952.1"/>
    <property type="molecule type" value="Genomic_DNA"/>
</dbReference>
<evidence type="ECO:0000256" key="6">
    <source>
        <dbReference type="ARBA" id="ARBA00022679"/>
    </source>
</evidence>
<dbReference type="InterPro" id="IPR050156">
    <property type="entry name" value="TC-AMP_synthase_SUA5"/>
</dbReference>